<dbReference type="InterPro" id="IPR027417">
    <property type="entry name" value="P-loop_NTPase"/>
</dbReference>
<accession>A0A8I2YJA5</accession>
<protein>
    <submittedName>
        <fullName evidence="1">Uncharacterized protein</fullName>
    </submittedName>
</protein>
<evidence type="ECO:0000313" key="1">
    <source>
        <dbReference type="EMBL" id="KAG6373150.1"/>
    </source>
</evidence>
<gene>
    <name evidence="1" type="ORF">JVT61DRAFT_6765</name>
</gene>
<name>A0A8I2YJA5_9AGAM</name>
<sequence length="168" mass="18901">MTLPNTQLRTVLTSPSVTSNLSIELCTQAQHKLSVARQYYVGFSWVIPCSQHELFLVSDEDIRSVSDRSDDFDPSGITIGFISAAAAAWGCSCRRMSSYKHCPWNYQVVPAANFPIKSFRNAHMLFNNPNASHFGKYTELDHYYLECNRVTALPSGERNLCLMTIPIT</sequence>
<comment type="caution">
    <text evidence="1">The sequence shown here is derived from an EMBL/GenBank/DDBJ whole genome shotgun (WGS) entry which is preliminary data.</text>
</comment>
<proteinExistence type="predicted"/>
<dbReference type="EMBL" id="JAGFBS010000023">
    <property type="protein sequence ID" value="KAG6373150.1"/>
    <property type="molecule type" value="Genomic_DNA"/>
</dbReference>
<dbReference type="AlphaFoldDB" id="A0A8I2YJA5"/>
<keyword evidence="2" id="KW-1185">Reference proteome</keyword>
<dbReference type="SUPFAM" id="SSF52540">
    <property type="entry name" value="P-loop containing nucleoside triphosphate hydrolases"/>
    <property type="match status" value="1"/>
</dbReference>
<organism evidence="1 2">
    <name type="scientific">Boletus reticuloceps</name>
    <dbReference type="NCBI Taxonomy" id="495285"/>
    <lineage>
        <taxon>Eukaryota</taxon>
        <taxon>Fungi</taxon>
        <taxon>Dikarya</taxon>
        <taxon>Basidiomycota</taxon>
        <taxon>Agaricomycotina</taxon>
        <taxon>Agaricomycetes</taxon>
        <taxon>Agaricomycetidae</taxon>
        <taxon>Boletales</taxon>
        <taxon>Boletineae</taxon>
        <taxon>Boletaceae</taxon>
        <taxon>Boletoideae</taxon>
        <taxon>Boletus</taxon>
    </lineage>
</organism>
<evidence type="ECO:0000313" key="2">
    <source>
        <dbReference type="Proteomes" id="UP000683000"/>
    </source>
</evidence>
<reference evidence="1" key="1">
    <citation type="submission" date="2021-03" db="EMBL/GenBank/DDBJ databases">
        <title>Evolutionary innovations through gain and loss of genes in the ectomycorrhizal Boletales.</title>
        <authorList>
            <person name="Wu G."/>
            <person name="Miyauchi S."/>
            <person name="Morin E."/>
            <person name="Yang Z.-L."/>
            <person name="Xu J."/>
            <person name="Martin F.M."/>
        </authorList>
    </citation>
    <scope>NUCLEOTIDE SEQUENCE</scope>
    <source>
        <strain evidence="1">BR01</strain>
    </source>
</reference>
<dbReference type="Proteomes" id="UP000683000">
    <property type="component" value="Unassembled WGS sequence"/>
</dbReference>